<keyword evidence="1" id="KW-0812">Transmembrane</keyword>
<keyword evidence="1" id="KW-0472">Membrane</keyword>
<gene>
    <name evidence="2" type="ordered locus">Pedsa_1708</name>
</gene>
<reference evidence="3" key="2">
    <citation type="submission" date="2011-02" db="EMBL/GenBank/DDBJ databases">
        <title>The complete genome of Pedobacter saltans DSM 12145.</title>
        <authorList>
            <consortium name="US DOE Joint Genome Institute (JGI-PGF)"/>
            <person name="Lucas S."/>
            <person name="Copeland A."/>
            <person name="Lapidus A."/>
            <person name="Bruce D."/>
            <person name="Goodwin L."/>
            <person name="Pitluck S."/>
            <person name="Kyrpides N."/>
            <person name="Mavromatis K."/>
            <person name="Pagani I."/>
            <person name="Ivanova N."/>
            <person name="Ovchinnikova G."/>
            <person name="Lu M."/>
            <person name="Detter J.C."/>
            <person name="Han C."/>
            <person name="Land M."/>
            <person name="Hauser L."/>
            <person name="Markowitz V."/>
            <person name="Cheng J.-F."/>
            <person name="Hugenholtz P."/>
            <person name="Woyke T."/>
            <person name="Wu D."/>
            <person name="Tindall B."/>
            <person name="Pomrenke H.G."/>
            <person name="Brambilla E."/>
            <person name="Klenk H.-P."/>
            <person name="Eisen J.A."/>
        </authorList>
    </citation>
    <scope>NUCLEOTIDE SEQUENCE [LARGE SCALE GENOMIC DNA]</scope>
    <source>
        <strain evidence="3">ATCC 51119 / DSM 12145 / JCM 21818 / LMG 10337 / NBRC 100064 / NCIMB 13643</strain>
    </source>
</reference>
<dbReference type="HOGENOM" id="CLU_2247454_0_0_10"/>
<dbReference type="Proteomes" id="UP000000310">
    <property type="component" value="Chromosome"/>
</dbReference>
<dbReference type="STRING" id="762903.Pedsa_1708"/>
<feature type="transmembrane region" description="Helical" evidence="1">
    <location>
        <begin position="12"/>
        <end position="29"/>
    </location>
</feature>
<evidence type="ECO:0000313" key="2">
    <source>
        <dbReference type="EMBL" id="ADY52265.1"/>
    </source>
</evidence>
<protein>
    <submittedName>
        <fullName evidence="2">Uncharacterized protein</fullName>
    </submittedName>
</protein>
<sequence length="89" mass="10193">MRLSDIKITPLSIVVAICVFYAGFFLFGNNESPLSGANLKVLYTLILAIVLFITDVLFRRMVPDRKWVWIIQTSFIVLIVAMILIFKKI</sequence>
<keyword evidence="1" id="KW-1133">Transmembrane helix</keyword>
<accession>F0S7K5</accession>
<feature type="transmembrane region" description="Helical" evidence="1">
    <location>
        <begin position="67"/>
        <end position="86"/>
    </location>
</feature>
<proteinExistence type="predicted"/>
<evidence type="ECO:0000256" key="1">
    <source>
        <dbReference type="SAM" id="Phobius"/>
    </source>
</evidence>
<feature type="transmembrane region" description="Helical" evidence="1">
    <location>
        <begin position="41"/>
        <end position="58"/>
    </location>
</feature>
<evidence type="ECO:0000313" key="3">
    <source>
        <dbReference type="Proteomes" id="UP000000310"/>
    </source>
</evidence>
<reference evidence="2 3" key="1">
    <citation type="journal article" date="2011" name="Stand. Genomic Sci.">
        <title>Complete genome sequence of the gliding, heparinolytic Pedobacter saltans type strain (113).</title>
        <authorList>
            <person name="Liolios K."/>
            <person name="Sikorski J."/>
            <person name="Lu M."/>
            <person name="Nolan M."/>
            <person name="Lapidus A."/>
            <person name="Lucas S."/>
            <person name="Hammon N."/>
            <person name="Deshpande S."/>
            <person name="Cheng J.F."/>
            <person name="Tapia R."/>
            <person name="Han C."/>
            <person name="Goodwin L."/>
            <person name="Pitluck S."/>
            <person name="Huntemann M."/>
            <person name="Ivanova N."/>
            <person name="Pagani I."/>
            <person name="Mavromatis K."/>
            <person name="Ovchinikova G."/>
            <person name="Pati A."/>
            <person name="Chen A."/>
            <person name="Palaniappan K."/>
            <person name="Land M."/>
            <person name="Hauser L."/>
            <person name="Brambilla E.M."/>
            <person name="Kotsyurbenko O."/>
            <person name="Rohde M."/>
            <person name="Tindall B.J."/>
            <person name="Abt B."/>
            <person name="Goker M."/>
            <person name="Detter J.C."/>
            <person name="Woyke T."/>
            <person name="Bristow J."/>
            <person name="Eisen J.A."/>
            <person name="Markowitz V."/>
            <person name="Hugenholtz P."/>
            <person name="Klenk H.P."/>
            <person name="Kyrpides N.C."/>
        </authorList>
    </citation>
    <scope>NUCLEOTIDE SEQUENCE [LARGE SCALE GENOMIC DNA]</scope>
    <source>
        <strain evidence="3">ATCC 51119 / DSM 12145 / JCM 21818 / LMG 10337 / NBRC 100064 / NCIMB 13643</strain>
    </source>
</reference>
<dbReference type="KEGG" id="psn:Pedsa_1708"/>
<dbReference type="AlphaFoldDB" id="F0S7K5"/>
<dbReference type="EMBL" id="CP002545">
    <property type="protein sequence ID" value="ADY52265.1"/>
    <property type="molecule type" value="Genomic_DNA"/>
</dbReference>
<name>F0S7K5_PSESL</name>
<organism evidence="2 3">
    <name type="scientific">Pseudopedobacter saltans (strain ATCC 51119 / DSM 12145 / JCM 21818 / CCUG 39354 / LMG 10337 / NBRC 100064 / NCIMB 13643)</name>
    <name type="common">Pedobacter saltans</name>
    <dbReference type="NCBI Taxonomy" id="762903"/>
    <lineage>
        <taxon>Bacteria</taxon>
        <taxon>Pseudomonadati</taxon>
        <taxon>Bacteroidota</taxon>
        <taxon>Sphingobacteriia</taxon>
        <taxon>Sphingobacteriales</taxon>
        <taxon>Sphingobacteriaceae</taxon>
        <taxon>Pseudopedobacter</taxon>
    </lineage>
</organism>
<keyword evidence="3" id="KW-1185">Reference proteome</keyword>